<evidence type="ECO:0008006" key="4">
    <source>
        <dbReference type="Google" id="ProtNLM"/>
    </source>
</evidence>
<dbReference type="EMBL" id="JBHSCZ010000005">
    <property type="protein sequence ID" value="MFC4263896.1"/>
    <property type="molecule type" value="Genomic_DNA"/>
</dbReference>
<accession>A0ABV8QUM7</accession>
<feature type="transmembrane region" description="Helical" evidence="1">
    <location>
        <begin position="12"/>
        <end position="30"/>
    </location>
</feature>
<evidence type="ECO:0000313" key="3">
    <source>
        <dbReference type="Proteomes" id="UP001595907"/>
    </source>
</evidence>
<dbReference type="Proteomes" id="UP001595907">
    <property type="component" value="Unassembled WGS sequence"/>
</dbReference>
<keyword evidence="1" id="KW-1133">Transmembrane helix</keyword>
<dbReference type="Pfam" id="PF12869">
    <property type="entry name" value="tRNA_anti-like"/>
    <property type="match status" value="1"/>
</dbReference>
<sequence length="149" mass="16034">MSNKKSIVKKILIAGVILLAIGGGAAWYILTKKFDDTATIKAAYTVTSSELIKEFTANTAAANKKYSEQIITVNGPITSIEQADTTLNVKMEDSTGAYIIFAFQQKDIADVKKLKEGDQVSIKGSCNGGTFSAILETVYIGLKRCSLNK</sequence>
<protein>
    <recommendedName>
        <fullName evidence="4">tRNA_anti-like</fullName>
    </recommendedName>
</protein>
<dbReference type="InterPro" id="IPR012340">
    <property type="entry name" value="NA-bd_OB-fold"/>
</dbReference>
<evidence type="ECO:0000256" key="1">
    <source>
        <dbReference type="SAM" id="Phobius"/>
    </source>
</evidence>
<keyword evidence="1" id="KW-0472">Membrane</keyword>
<comment type="caution">
    <text evidence="2">The sequence shown here is derived from an EMBL/GenBank/DDBJ whole genome shotgun (WGS) entry which is preliminary data.</text>
</comment>
<dbReference type="RefSeq" id="WP_379711026.1">
    <property type="nucleotide sequence ID" value="NZ_JBHSCZ010000005.1"/>
</dbReference>
<keyword evidence="3" id="KW-1185">Reference proteome</keyword>
<keyword evidence="1" id="KW-0812">Transmembrane</keyword>
<dbReference type="SUPFAM" id="SSF50249">
    <property type="entry name" value="Nucleic acid-binding proteins"/>
    <property type="match status" value="1"/>
</dbReference>
<organism evidence="2 3">
    <name type="scientific">Ferruginibacter yonginensis</name>
    <dbReference type="NCBI Taxonomy" id="1310416"/>
    <lineage>
        <taxon>Bacteria</taxon>
        <taxon>Pseudomonadati</taxon>
        <taxon>Bacteroidota</taxon>
        <taxon>Chitinophagia</taxon>
        <taxon>Chitinophagales</taxon>
        <taxon>Chitinophagaceae</taxon>
        <taxon>Ferruginibacter</taxon>
    </lineage>
</organism>
<dbReference type="InterPro" id="IPR024422">
    <property type="entry name" value="Protein_unknown_function_OB"/>
</dbReference>
<gene>
    <name evidence="2" type="ORF">ACFOWM_13460</name>
</gene>
<proteinExistence type="predicted"/>
<name>A0ABV8QUM7_9BACT</name>
<reference evidence="3" key="1">
    <citation type="journal article" date="2019" name="Int. J. Syst. Evol. Microbiol.">
        <title>The Global Catalogue of Microorganisms (GCM) 10K type strain sequencing project: providing services to taxonomists for standard genome sequencing and annotation.</title>
        <authorList>
            <consortium name="The Broad Institute Genomics Platform"/>
            <consortium name="The Broad Institute Genome Sequencing Center for Infectious Disease"/>
            <person name="Wu L."/>
            <person name="Ma J."/>
        </authorList>
    </citation>
    <scope>NUCLEOTIDE SEQUENCE [LARGE SCALE GENOMIC DNA]</scope>
    <source>
        <strain evidence="3">CECT 8289</strain>
    </source>
</reference>
<evidence type="ECO:0000313" key="2">
    <source>
        <dbReference type="EMBL" id="MFC4263896.1"/>
    </source>
</evidence>